<proteinExistence type="predicted"/>
<feature type="signal peptide" evidence="1">
    <location>
        <begin position="1"/>
        <end position="26"/>
    </location>
</feature>
<dbReference type="AlphaFoldDB" id="C5BSD4"/>
<evidence type="ECO:0008006" key="4">
    <source>
        <dbReference type="Google" id="ProtNLM"/>
    </source>
</evidence>
<evidence type="ECO:0000313" key="3">
    <source>
        <dbReference type="Proteomes" id="UP000009080"/>
    </source>
</evidence>
<organism evidence="2 3">
    <name type="scientific">Teredinibacter turnerae (strain ATCC 39867 / T7901)</name>
    <dbReference type="NCBI Taxonomy" id="377629"/>
    <lineage>
        <taxon>Bacteria</taxon>
        <taxon>Pseudomonadati</taxon>
        <taxon>Pseudomonadota</taxon>
        <taxon>Gammaproteobacteria</taxon>
        <taxon>Cellvibrionales</taxon>
        <taxon>Cellvibrionaceae</taxon>
        <taxon>Teredinibacter</taxon>
    </lineage>
</organism>
<evidence type="ECO:0000256" key="1">
    <source>
        <dbReference type="SAM" id="SignalP"/>
    </source>
</evidence>
<dbReference type="PROSITE" id="PS51318">
    <property type="entry name" value="TAT"/>
    <property type="match status" value="1"/>
</dbReference>
<dbReference type="EMBL" id="CP001614">
    <property type="protein sequence ID" value="ACR14631.1"/>
    <property type="molecule type" value="Genomic_DNA"/>
</dbReference>
<keyword evidence="3" id="KW-1185">Reference proteome</keyword>
<accession>C5BSD4</accession>
<dbReference type="InterPro" id="IPR006311">
    <property type="entry name" value="TAT_signal"/>
</dbReference>
<dbReference type="Proteomes" id="UP000009080">
    <property type="component" value="Chromosome"/>
</dbReference>
<dbReference type="Pfam" id="PF07394">
    <property type="entry name" value="DUF1501"/>
    <property type="match status" value="1"/>
</dbReference>
<dbReference type="OrthoDB" id="9779968at2"/>
<dbReference type="STRING" id="377629.TERTU_3754"/>
<protein>
    <recommendedName>
        <fullName evidence="4">Tat pathway signal sequence domain protein</fullName>
    </recommendedName>
</protein>
<evidence type="ECO:0000313" key="2">
    <source>
        <dbReference type="EMBL" id="ACR14631.1"/>
    </source>
</evidence>
<dbReference type="RefSeq" id="WP_015820745.1">
    <property type="nucleotide sequence ID" value="NC_012997.1"/>
</dbReference>
<dbReference type="PANTHER" id="PTHR43737">
    <property type="entry name" value="BLL7424 PROTEIN"/>
    <property type="match status" value="1"/>
</dbReference>
<dbReference type="KEGG" id="ttu:TERTU_3754"/>
<name>C5BSD4_TERTT</name>
<feature type="chain" id="PRO_5002946640" description="Tat pathway signal sequence domain protein" evidence="1">
    <location>
        <begin position="27"/>
        <end position="458"/>
    </location>
</feature>
<reference evidence="2 3" key="1">
    <citation type="journal article" date="2009" name="PLoS ONE">
        <title>The complete genome of Teredinibacter turnerae T7901: an intracellular endosymbiont of marine wood-boring bivalves (shipworms).</title>
        <authorList>
            <person name="Yang J.C."/>
            <person name="Madupu R."/>
            <person name="Durkin A.S."/>
            <person name="Ekborg N.A."/>
            <person name="Pedamallu C.S."/>
            <person name="Hostetler J.B."/>
            <person name="Radune D."/>
            <person name="Toms B.S."/>
            <person name="Henrissat B."/>
            <person name="Coutinho P.M."/>
            <person name="Schwarz S."/>
            <person name="Field L."/>
            <person name="Trindade-Silva A.E."/>
            <person name="Soares C.A.G."/>
            <person name="Elshahawi S."/>
            <person name="Hanora A."/>
            <person name="Schmidt E.W."/>
            <person name="Haygood M.G."/>
            <person name="Posfai J."/>
            <person name="Benner J."/>
            <person name="Madinger C."/>
            <person name="Nove J."/>
            <person name="Anton B."/>
            <person name="Chaudhary K."/>
            <person name="Foster J."/>
            <person name="Holman A."/>
            <person name="Kumar S."/>
            <person name="Lessard P.A."/>
            <person name="Luyten Y.A."/>
            <person name="Slatko B."/>
            <person name="Wood N."/>
            <person name="Wu B."/>
            <person name="Teplitski M."/>
            <person name="Mougous J.D."/>
            <person name="Ward N."/>
            <person name="Eisen J.A."/>
            <person name="Badger J.H."/>
            <person name="Distel D.L."/>
        </authorList>
    </citation>
    <scope>NUCLEOTIDE SEQUENCE [LARGE SCALE GENOMIC DNA]</scope>
    <source>
        <strain evidence="3">ATCC 39867 / T7901</strain>
    </source>
</reference>
<keyword evidence="1" id="KW-0732">Signal</keyword>
<dbReference type="PANTHER" id="PTHR43737:SF1">
    <property type="entry name" value="DUF1501 DOMAIN-CONTAINING PROTEIN"/>
    <property type="match status" value="1"/>
</dbReference>
<dbReference type="InterPro" id="IPR010869">
    <property type="entry name" value="DUF1501"/>
</dbReference>
<sequence length="458" mass="49321">MNTTLNRRHFLQRAATLALGSSSAMATLSRLQLAHAQTAGQSDYKALVCVFLFGGNDAFNMVVPRSTTEYAAYSATRQSLAVPQNELIAIDGQQNNGAEYGLHPALADLAQLYSNNKLAILGNVGALIEPTSKIAYQAKTAALPPQLFSHNDQQNFLQSLQSTQKRNGWAGRAADLMHSLNNNPRLSMNISLNGSNLWQAGADVVPYSVNPEGVGTINAMDRKASATENGWEHSRVAAFQAILAQQQNHILARNYAEHMNRAWDLSEEVGDAVAASAQIQTLFPEDNRLAAGLKMTAKLIAARDSLNVSRQTFFVGMGDFDTHGDQNRRQSLLMSQLNDGLAAFYNALEELGVADKVTTFTMSDFGRTLTSNGDGTDHGWGGHHFIIGDAVAGGRIYGTMPDLAIGSNDDMGEGRIIPTTSIDQYAATLSGWFGLPGSAYADVFPNLANFDVTDLGFL</sequence>
<dbReference type="eggNOG" id="COG4102">
    <property type="taxonomic scope" value="Bacteria"/>
</dbReference>
<gene>
    <name evidence="2" type="ordered locus">TERTU_3754</name>
</gene>
<dbReference type="HOGENOM" id="CLU_032896_1_0_6"/>